<evidence type="ECO:0000256" key="7">
    <source>
        <dbReference type="ARBA" id="ARBA00023027"/>
    </source>
</evidence>
<proteinExistence type="inferred from homology"/>
<keyword evidence="4" id="KW-0274">FAD</keyword>
<feature type="domain" description="External alternative NADH-ubiquinone oxidoreductase-like C-terminal" evidence="11">
    <location>
        <begin position="349"/>
        <end position="401"/>
    </location>
</feature>
<evidence type="ECO:0000256" key="1">
    <source>
        <dbReference type="ARBA" id="ARBA00005272"/>
    </source>
</evidence>
<keyword evidence="3" id="KW-0285">Flavoprotein</keyword>
<comment type="catalytic activity">
    <reaction evidence="8">
        <text>a quinone + NADH + H(+) = a quinol + NAD(+)</text>
        <dbReference type="Rhea" id="RHEA:46160"/>
        <dbReference type="ChEBI" id="CHEBI:15378"/>
        <dbReference type="ChEBI" id="CHEBI:24646"/>
        <dbReference type="ChEBI" id="CHEBI:57540"/>
        <dbReference type="ChEBI" id="CHEBI:57945"/>
        <dbReference type="ChEBI" id="CHEBI:132124"/>
        <dbReference type="EC" id="1.6.5.9"/>
    </reaction>
</comment>
<keyword evidence="5" id="KW-0809">Transit peptide</keyword>
<dbReference type="Pfam" id="PF07992">
    <property type="entry name" value="Pyr_redox_2"/>
    <property type="match status" value="1"/>
</dbReference>
<evidence type="ECO:0000256" key="8">
    <source>
        <dbReference type="ARBA" id="ARBA00047599"/>
    </source>
</evidence>
<evidence type="ECO:0000259" key="10">
    <source>
        <dbReference type="Pfam" id="PF07992"/>
    </source>
</evidence>
<dbReference type="PANTHER" id="PTHR43706">
    <property type="entry name" value="NADH DEHYDROGENASE"/>
    <property type="match status" value="1"/>
</dbReference>
<comment type="caution">
    <text evidence="12">The sequence shown here is derived from an EMBL/GenBank/DDBJ whole genome shotgun (WGS) entry which is preliminary data.</text>
</comment>
<organism evidence="12 13">
    <name type="scientific">Coprobacter tertius</name>
    <dbReference type="NCBI Taxonomy" id="2944915"/>
    <lineage>
        <taxon>Bacteria</taxon>
        <taxon>Pseudomonadati</taxon>
        <taxon>Bacteroidota</taxon>
        <taxon>Bacteroidia</taxon>
        <taxon>Bacteroidales</taxon>
        <taxon>Barnesiellaceae</taxon>
        <taxon>Coprobacter</taxon>
    </lineage>
</organism>
<keyword evidence="6" id="KW-0560">Oxidoreductase</keyword>
<dbReference type="RefSeq" id="WP_255026182.1">
    <property type="nucleotide sequence ID" value="NZ_JANDHW010000003.1"/>
</dbReference>
<evidence type="ECO:0000313" key="12">
    <source>
        <dbReference type="EMBL" id="MCP9611424.1"/>
    </source>
</evidence>
<dbReference type="SUPFAM" id="SSF51905">
    <property type="entry name" value="FAD/NAD(P)-binding domain"/>
    <property type="match status" value="2"/>
</dbReference>
<dbReference type="PANTHER" id="PTHR43706:SF47">
    <property type="entry name" value="EXTERNAL NADH-UBIQUINONE OXIDOREDUCTASE 1, MITOCHONDRIAL-RELATED"/>
    <property type="match status" value="1"/>
</dbReference>
<evidence type="ECO:0000256" key="9">
    <source>
        <dbReference type="SAM" id="Phobius"/>
    </source>
</evidence>
<dbReference type="InterPro" id="IPR045024">
    <property type="entry name" value="NDH-2"/>
</dbReference>
<accession>A0ABT1MH96</accession>
<evidence type="ECO:0000259" key="11">
    <source>
        <dbReference type="Pfam" id="PF22366"/>
    </source>
</evidence>
<protein>
    <recommendedName>
        <fullName evidence="2">NADH:ubiquinone reductase (non-electrogenic)</fullName>
        <ecNumber evidence="2">1.6.5.9</ecNumber>
    </recommendedName>
</protein>
<evidence type="ECO:0000256" key="6">
    <source>
        <dbReference type="ARBA" id="ARBA00023002"/>
    </source>
</evidence>
<feature type="transmembrane region" description="Helical" evidence="9">
    <location>
        <begin position="393"/>
        <end position="414"/>
    </location>
</feature>
<feature type="domain" description="FAD/NAD(P)-binding" evidence="10">
    <location>
        <begin position="10"/>
        <end position="328"/>
    </location>
</feature>
<dbReference type="Pfam" id="PF22366">
    <property type="entry name" value="NDH2_C"/>
    <property type="match status" value="1"/>
</dbReference>
<evidence type="ECO:0000256" key="5">
    <source>
        <dbReference type="ARBA" id="ARBA00022946"/>
    </source>
</evidence>
<keyword evidence="9" id="KW-0812">Transmembrane</keyword>
<evidence type="ECO:0000256" key="3">
    <source>
        <dbReference type="ARBA" id="ARBA00022630"/>
    </source>
</evidence>
<comment type="similarity">
    <text evidence="1">Belongs to the NADH dehydrogenase family.</text>
</comment>
<keyword evidence="9" id="KW-1133">Transmembrane helix</keyword>
<evidence type="ECO:0000256" key="2">
    <source>
        <dbReference type="ARBA" id="ARBA00012637"/>
    </source>
</evidence>
<dbReference type="InterPro" id="IPR023753">
    <property type="entry name" value="FAD/NAD-binding_dom"/>
</dbReference>
<dbReference type="Gene3D" id="3.50.50.100">
    <property type="match status" value="1"/>
</dbReference>
<dbReference type="Proteomes" id="UP001205603">
    <property type="component" value="Unassembled WGS sequence"/>
</dbReference>
<evidence type="ECO:0000256" key="4">
    <source>
        <dbReference type="ARBA" id="ARBA00022827"/>
    </source>
</evidence>
<dbReference type="InterPro" id="IPR036188">
    <property type="entry name" value="FAD/NAD-bd_sf"/>
</dbReference>
<dbReference type="InterPro" id="IPR054585">
    <property type="entry name" value="NDH2-like_C"/>
</dbReference>
<keyword evidence="13" id="KW-1185">Reference proteome</keyword>
<evidence type="ECO:0000313" key="13">
    <source>
        <dbReference type="Proteomes" id="UP001205603"/>
    </source>
</evidence>
<dbReference type="EMBL" id="JANDHW010000003">
    <property type="protein sequence ID" value="MCP9611424.1"/>
    <property type="molecule type" value="Genomic_DNA"/>
</dbReference>
<gene>
    <name evidence="12" type="ORF">NMU02_04890</name>
</gene>
<dbReference type="PRINTS" id="PR00368">
    <property type="entry name" value="FADPNR"/>
</dbReference>
<keyword evidence="9" id="KW-0472">Membrane</keyword>
<keyword evidence="7" id="KW-0520">NAD</keyword>
<sequence length="422" mass="47728">MLTISKDKQRIVIIGGGFAGMNLISNLDSEIYNIILVDRNNYHAFPPLFYQVASAGLEPASVCFPFRQELRKRKNLQLWMGEFLRVDTDNKIVETSTGNISYDFLIIATGTTSNFFGNNQLEDKVYTLKSTTDAIAIRNQVLWALERASTCNDAEQRKHMLCFVVIGGGPTGVEVAGALGEMKKYILAREYPDIIKSEVRVVLVEGSDRLLRTMSNESSIKSLQYLRQLEVEVKLNLILSSYNGTELTFNNGNQLVCDTVIWTAGVTGEPAPGIPQESVNKAGRIITDEYNRIKDIDNVFAIGDVCYMETPAFPHGHPQLAQVAIQQARNLASNLNKRIDPKPFRYNDKGSMATIGRNRAVADIAKMHFYGRPAWMIWMGVHLISLMGMKNKIFTFINWMWYYFTYTTALRLLIRPPKRKNK</sequence>
<name>A0ABT1MH96_9BACT</name>
<dbReference type="EC" id="1.6.5.9" evidence="2"/>
<reference evidence="12 13" key="1">
    <citation type="submission" date="2022-07" db="EMBL/GenBank/DDBJ databases">
        <title>Fecal culturing of patients with breast cancer.</title>
        <authorList>
            <person name="Teng N.M.Y."/>
            <person name="Kiu R."/>
            <person name="Evans R."/>
            <person name="Baker D.J."/>
            <person name="Zenner C."/>
            <person name="Robinson S.D."/>
            <person name="Hall L.J."/>
        </authorList>
    </citation>
    <scope>NUCLEOTIDE SEQUENCE [LARGE SCALE GENOMIC DNA]</scope>
    <source>
        <strain evidence="12 13">LH1063</strain>
    </source>
</reference>